<dbReference type="GO" id="GO:0004674">
    <property type="term" value="F:protein serine/threonine kinase activity"/>
    <property type="evidence" value="ECO:0007669"/>
    <property type="project" value="TreeGrafter"/>
</dbReference>
<feature type="compositionally biased region" description="Low complexity" evidence="2">
    <location>
        <begin position="1203"/>
        <end position="1226"/>
    </location>
</feature>
<dbReference type="InterPro" id="IPR011009">
    <property type="entry name" value="Kinase-like_dom_sf"/>
</dbReference>
<feature type="compositionally biased region" description="Polar residues" evidence="2">
    <location>
        <begin position="809"/>
        <end position="837"/>
    </location>
</feature>
<dbReference type="SUPFAM" id="SSF56112">
    <property type="entry name" value="Protein kinase-like (PK-like)"/>
    <property type="match status" value="1"/>
</dbReference>
<evidence type="ECO:0000313" key="4">
    <source>
        <dbReference type="EMBL" id="KAF2823723.1"/>
    </source>
</evidence>
<dbReference type="PANTHER" id="PTHR24359">
    <property type="entry name" value="SERINE/THREONINE-PROTEIN KINASE SBK1"/>
    <property type="match status" value="1"/>
</dbReference>
<dbReference type="PROSITE" id="PS50011">
    <property type="entry name" value="PROTEIN_KINASE_DOM"/>
    <property type="match status" value="1"/>
</dbReference>
<accession>A0A6A6ZSG6</accession>
<evidence type="ECO:0000256" key="1">
    <source>
        <dbReference type="SAM" id="Coils"/>
    </source>
</evidence>
<dbReference type="AlphaFoldDB" id="A0A6A6ZSG6"/>
<dbReference type="PANTHER" id="PTHR24359:SF1">
    <property type="entry name" value="INHIBITOR OF NUCLEAR FACTOR KAPPA-B KINASE EPSILON SUBUNIT HOMOLOG 1-RELATED"/>
    <property type="match status" value="1"/>
</dbReference>
<dbReference type="Gene3D" id="1.10.510.10">
    <property type="entry name" value="Transferase(Phosphotransferase) domain 1"/>
    <property type="match status" value="1"/>
</dbReference>
<name>A0A6A6ZSG6_9PLEO</name>
<keyword evidence="5" id="KW-1185">Reference proteome</keyword>
<dbReference type="SMART" id="SM00220">
    <property type="entry name" value="S_TKc"/>
    <property type="match status" value="1"/>
</dbReference>
<dbReference type="Pfam" id="PF00069">
    <property type="entry name" value="Pkinase"/>
    <property type="match status" value="1"/>
</dbReference>
<evidence type="ECO:0000259" key="3">
    <source>
        <dbReference type="PROSITE" id="PS50011"/>
    </source>
</evidence>
<evidence type="ECO:0000313" key="5">
    <source>
        <dbReference type="Proteomes" id="UP000799424"/>
    </source>
</evidence>
<feature type="domain" description="Protein kinase" evidence="3">
    <location>
        <begin position="186"/>
        <end position="530"/>
    </location>
</feature>
<dbReference type="Proteomes" id="UP000799424">
    <property type="component" value="Unassembled WGS sequence"/>
</dbReference>
<protein>
    <recommendedName>
        <fullName evidence="3">Protein kinase domain-containing protein</fullName>
    </recommendedName>
</protein>
<feature type="compositionally biased region" description="Low complexity" evidence="2">
    <location>
        <begin position="758"/>
        <end position="772"/>
    </location>
</feature>
<feature type="compositionally biased region" description="Polar residues" evidence="2">
    <location>
        <begin position="786"/>
        <end position="797"/>
    </location>
</feature>
<organism evidence="4 5">
    <name type="scientific">Ophiobolus disseminans</name>
    <dbReference type="NCBI Taxonomy" id="1469910"/>
    <lineage>
        <taxon>Eukaryota</taxon>
        <taxon>Fungi</taxon>
        <taxon>Dikarya</taxon>
        <taxon>Ascomycota</taxon>
        <taxon>Pezizomycotina</taxon>
        <taxon>Dothideomycetes</taxon>
        <taxon>Pleosporomycetidae</taxon>
        <taxon>Pleosporales</taxon>
        <taxon>Pleosporineae</taxon>
        <taxon>Phaeosphaeriaceae</taxon>
        <taxon>Ophiobolus</taxon>
    </lineage>
</organism>
<feature type="region of interest" description="Disordered" evidence="2">
    <location>
        <begin position="758"/>
        <end position="862"/>
    </location>
</feature>
<feature type="region of interest" description="Disordered" evidence="2">
    <location>
        <begin position="1200"/>
        <end position="1252"/>
    </location>
</feature>
<proteinExistence type="predicted"/>
<evidence type="ECO:0000256" key="2">
    <source>
        <dbReference type="SAM" id="MobiDB-lite"/>
    </source>
</evidence>
<feature type="coiled-coil region" evidence="1">
    <location>
        <begin position="509"/>
        <end position="543"/>
    </location>
</feature>
<dbReference type="OrthoDB" id="9992527at2759"/>
<gene>
    <name evidence="4" type="ORF">CC86DRAFT_59153</name>
</gene>
<dbReference type="EMBL" id="MU006231">
    <property type="protein sequence ID" value="KAF2823723.1"/>
    <property type="molecule type" value="Genomic_DNA"/>
</dbReference>
<sequence>MAGQAQRHRSPTLDEFRLLLETKWTRPVACQNQCDPPGTCVCQRHIVHVDAMKQWWLRKTSEPDQTKLLRLLDEMPDEMHPARKFPLAIHKLFTEKRSGLTVFSLLLKQNRGHLMDRFYDSGIHDNHLAIVRDDALRNNLRRIMPHDEVNAVLDDFNKHKWQFCPMELNLHMSHSLQGTKTIPPFCHKIKMGEKGGTASIYWVAVEKNFISDEKLRIVIEDSLYEDPDYGECYQMVLKSYSGNKQSVYELEKEAFSGLSSNDTVPIVRYLGCYTHDYGEGSTSDKTYNLLLECGERDLYQAWADETNVPPVRAEEIIRFWNSLFEVAKAVRHVHHLEVPRHGKSAPHRYFGWHADIKPDNILVIRGRLKLADFGYSRFAPAAQMRDGIVPTELIHGFTDTYGAPEVFRIRRADGTMSGVTQSIDTWSLGCVLSVAATWAVLGFQGVRQFEQLRQLSPSNRKEGITYDRFHDGIQVLPEVRKWHNYLRGHIRLSDTATVSVLDLVENNMLQTETNNRFELEELCDKLEEILESATTRVNSLKIHSRKTDPVVLQALYNIEAKAHQESIERRSIPLNHPIAANTGPESLNPPQRARATMQVHKERIMQKKPLGQTPYRREILEKELKANTIFTEDGDRNLEAHNGGFTDSPTDAHPDGDAFEIARTARKRNPVVSGYLPSVQPPAALSSPYQEPARQSQYLSQYKSNGNDLESQGLVRTHHQPATATNPASHVPLSDFTGARQIGQGTTAAMHSPERIYSHYSSSSPTTPTSHTGAFRPHFPSPPGPTSITHSPQNPMSPNAIFGIDQPGFSPTTGHNQQYHWQANGAPQLNNPSPNHSNFREERTYEPNHSGSGIDESYSPPNPLITVSHPVGPVSPMTPVRRRDTRDYAAEKQVVVNDHSETLHGSYELLPLSVLDLPYDVCSVRTSVDHEDPKGKRAMFKGMFGIEERKVDKSLTQTYGDGREIIFVVDNGASMFNHWPIVVFVAETLVKRAAGLDKNGVDLKFTIDASEHNKHGLKRDAGRKEFRAALDAAAPEFSKLNDFQPDNEFQTDMFTVLDEIVKGWKNSGKPPTTLLVLTDGVWANTMANLVDNIILNLAKEASTSKHVGKRPFSIQFIRFGEQCVEKLDKLDNQLCSERGFRDIVDHCSWRSTVEKMFKGSIDSRHDQYDPVELPITHSYPDLVNLFRVFNDESLHESDQSHASLLTPLSPRRSMSRSSSHSSKSGSHQPKRESIPPPRSESWKLPNRGLFSA</sequence>
<dbReference type="GO" id="GO:0005524">
    <property type="term" value="F:ATP binding"/>
    <property type="evidence" value="ECO:0007669"/>
    <property type="project" value="InterPro"/>
</dbReference>
<reference evidence="4" key="1">
    <citation type="journal article" date="2020" name="Stud. Mycol.">
        <title>101 Dothideomycetes genomes: a test case for predicting lifestyles and emergence of pathogens.</title>
        <authorList>
            <person name="Haridas S."/>
            <person name="Albert R."/>
            <person name="Binder M."/>
            <person name="Bloem J."/>
            <person name="Labutti K."/>
            <person name="Salamov A."/>
            <person name="Andreopoulos B."/>
            <person name="Baker S."/>
            <person name="Barry K."/>
            <person name="Bills G."/>
            <person name="Bluhm B."/>
            <person name="Cannon C."/>
            <person name="Castanera R."/>
            <person name="Culley D."/>
            <person name="Daum C."/>
            <person name="Ezra D."/>
            <person name="Gonzalez J."/>
            <person name="Henrissat B."/>
            <person name="Kuo A."/>
            <person name="Liang C."/>
            <person name="Lipzen A."/>
            <person name="Lutzoni F."/>
            <person name="Magnuson J."/>
            <person name="Mondo S."/>
            <person name="Nolan M."/>
            <person name="Ohm R."/>
            <person name="Pangilinan J."/>
            <person name="Park H.-J."/>
            <person name="Ramirez L."/>
            <person name="Alfaro M."/>
            <person name="Sun H."/>
            <person name="Tritt A."/>
            <person name="Yoshinaga Y."/>
            <person name="Zwiers L.-H."/>
            <person name="Turgeon B."/>
            <person name="Goodwin S."/>
            <person name="Spatafora J."/>
            <person name="Crous P."/>
            <person name="Grigoriev I."/>
        </authorList>
    </citation>
    <scope>NUCLEOTIDE SEQUENCE</scope>
    <source>
        <strain evidence="4">CBS 113818</strain>
    </source>
</reference>
<dbReference type="InterPro" id="IPR000719">
    <property type="entry name" value="Prot_kinase_dom"/>
</dbReference>
<feature type="region of interest" description="Disordered" evidence="2">
    <location>
        <begin position="716"/>
        <end position="735"/>
    </location>
</feature>
<keyword evidence="1" id="KW-0175">Coiled coil</keyword>